<feature type="compositionally biased region" description="Low complexity" evidence="1">
    <location>
        <begin position="153"/>
        <end position="164"/>
    </location>
</feature>
<feature type="region of interest" description="Disordered" evidence="1">
    <location>
        <begin position="87"/>
        <end position="107"/>
    </location>
</feature>
<feature type="compositionally biased region" description="Polar residues" evidence="1">
    <location>
        <begin position="142"/>
        <end position="152"/>
    </location>
</feature>
<gene>
    <name evidence="3" type="ORF">CPB83DRAFT_845585</name>
</gene>
<evidence type="ECO:0000313" key="3">
    <source>
        <dbReference type="EMBL" id="KAF9533623.1"/>
    </source>
</evidence>
<keyword evidence="2" id="KW-1133">Transmembrane helix</keyword>
<reference evidence="3" key="1">
    <citation type="submission" date="2020-11" db="EMBL/GenBank/DDBJ databases">
        <authorList>
            <consortium name="DOE Joint Genome Institute"/>
            <person name="Ahrendt S."/>
            <person name="Riley R."/>
            <person name="Andreopoulos W."/>
            <person name="Labutti K."/>
            <person name="Pangilinan J."/>
            <person name="Ruiz-Duenas F.J."/>
            <person name="Barrasa J.M."/>
            <person name="Sanchez-Garcia M."/>
            <person name="Camarero S."/>
            <person name="Miyauchi S."/>
            <person name="Serrano A."/>
            <person name="Linde D."/>
            <person name="Babiker R."/>
            <person name="Drula E."/>
            <person name="Ayuso-Fernandez I."/>
            <person name="Pacheco R."/>
            <person name="Padilla G."/>
            <person name="Ferreira P."/>
            <person name="Barriuso J."/>
            <person name="Kellner H."/>
            <person name="Castanera R."/>
            <person name="Alfaro M."/>
            <person name="Ramirez L."/>
            <person name="Pisabarro A.G."/>
            <person name="Kuo A."/>
            <person name="Tritt A."/>
            <person name="Lipzen A."/>
            <person name="He G."/>
            <person name="Yan M."/>
            <person name="Ng V."/>
            <person name="Cullen D."/>
            <person name="Martin F."/>
            <person name="Rosso M.-N."/>
            <person name="Henrissat B."/>
            <person name="Hibbett D."/>
            <person name="Martinez A.T."/>
            <person name="Grigoriev I.V."/>
        </authorList>
    </citation>
    <scope>NUCLEOTIDE SEQUENCE</scope>
    <source>
        <strain evidence="3">CBS 506.95</strain>
    </source>
</reference>
<dbReference type="OrthoDB" id="3265603at2759"/>
<name>A0A9P6ERP8_9AGAR</name>
<comment type="caution">
    <text evidence="3">The sequence shown here is derived from an EMBL/GenBank/DDBJ whole genome shotgun (WGS) entry which is preliminary data.</text>
</comment>
<feature type="compositionally biased region" description="Basic and acidic residues" evidence="1">
    <location>
        <begin position="87"/>
        <end position="99"/>
    </location>
</feature>
<protein>
    <submittedName>
        <fullName evidence="3">Uncharacterized protein</fullName>
    </submittedName>
</protein>
<keyword evidence="4" id="KW-1185">Reference proteome</keyword>
<evidence type="ECO:0000313" key="4">
    <source>
        <dbReference type="Proteomes" id="UP000807306"/>
    </source>
</evidence>
<keyword evidence="2" id="KW-0812">Transmembrane</keyword>
<keyword evidence="2" id="KW-0472">Membrane</keyword>
<feature type="transmembrane region" description="Helical" evidence="2">
    <location>
        <begin position="23"/>
        <end position="48"/>
    </location>
</feature>
<organism evidence="3 4">
    <name type="scientific">Crepidotus variabilis</name>
    <dbReference type="NCBI Taxonomy" id="179855"/>
    <lineage>
        <taxon>Eukaryota</taxon>
        <taxon>Fungi</taxon>
        <taxon>Dikarya</taxon>
        <taxon>Basidiomycota</taxon>
        <taxon>Agaricomycotina</taxon>
        <taxon>Agaricomycetes</taxon>
        <taxon>Agaricomycetidae</taxon>
        <taxon>Agaricales</taxon>
        <taxon>Agaricineae</taxon>
        <taxon>Crepidotaceae</taxon>
        <taxon>Crepidotus</taxon>
    </lineage>
</organism>
<evidence type="ECO:0000256" key="1">
    <source>
        <dbReference type="SAM" id="MobiDB-lite"/>
    </source>
</evidence>
<feature type="region of interest" description="Disordered" evidence="1">
    <location>
        <begin position="142"/>
        <end position="164"/>
    </location>
</feature>
<proteinExistence type="predicted"/>
<dbReference type="Proteomes" id="UP000807306">
    <property type="component" value="Unassembled WGS sequence"/>
</dbReference>
<dbReference type="EMBL" id="MU157828">
    <property type="protein sequence ID" value="KAF9533623.1"/>
    <property type="molecule type" value="Genomic_DNA"/>
</dbReference>
<evidence type="ECO:0000256" key="2">
    <source>
        <dbReference type="SAM" id="Phobius"/>
    </source>
</evidence>
<sequence>MEIAETSSGFQRRDSPKIAGSIAAFYVLVILLVVITIVASTAVVFLVLEERMHGRRRSRYRTAQAGSHPTKNQDRWYHRLFGQSGERYRDGEKGGRRTDGWIPAGTGDEWDTDSVESVLPKKFKSPSPSLQVNTLQYQPSIATKQSSITSPQRSHSLTSERSSSLIHGVRGLGCPDVYAPSPQHAIPSIQSQLYSPPSSPPSTMQYEPNWVLSTVPSNPVRVSTSPAPMSVSPVSFEEYTAEIYHPELHDNRKASSTSVPSIHTFERGTKFIEAL</sequence>
<dbReference type="AlphaFoldDB" id="A0A9P6ERP8"/>
<accession>A0A9P6ERP8</accession>